<dbReference type="RefSeq" id="WP_036620240.1">
    <property type="nucleotide sequence ID" value="NZ_BGML01000010.1"/>
</dbReference>
<evidence type="ECO:0000313" key="2">
    <source>
        <dbReference type="EMBL" id="KFN10295.1"/>
    </source>
</evidence>
<evidence type="ECO:0000259" key="1">
    <source>
        <dbReference type="Pfam" id="PF00685"/>
    </source>
</evidence>
<dbReference type="GeneID" id="77011802"/>
<protein>
    <submittedName>
        <fullName evidence="2">Sulfotransferase domain protein</fullName>
    </submittedName>
</protein>
<dbReference type="EMBL" id="JMQA01000018">
    <property type="protein sequence ID" value="KFN10295.1"/>
    <property type="molecule type" value="Genomic_DNA"/>
</dbReference>
<gene>
    <name evidence="2" type="ORF">DJ90_1059</name>
</gene>
<feature type="domain" description="Sulfotransferase" evidence="1">
    <location>
        <begin position="40"/>
        <end position="186"/>
    </location>
</feature>
<dbReference type="OrthoDB" id="570215at2"/>
<dbReference type="GO" id="GO:0008146">
    <property type="term" value="F:sulfotransferase activity"/>
    <property type="evidence" value="ECO:0007669"/>
    <property type="project" value="InterPro"/>
</dbReference>
<dbReference type="Proteomes" id="UP000029278">
    <property type="component" value="Unassembled WGS sequence"/>
</dbReference>
<dbReference type="AlphaFoldDB" id="A0A090ZJ59"/>
<organism evidence="2 3">
    <name type="scientific">Paenibacillus macerans</name>
    <name type="common">Bacillus macerans</name>
    <dbReference type="NCBI Taxonomy" id="44252"/>
    <lineage>
        <taxon>Bacteria</taxon>
        <taxon>Bacillati</taxon>
        <taxon>Bacillota</taxon>
        <taxon>Bacilli</taxon>
        <taxon>Bacillales</taxon>
        <taxon>Paenibacillaceae</taxon>
        <taxon>Paenibacillus</taxon>
    </lineage>
</organism>
<dbReference type="Gene3D" id="3.40.50.300">
    <property type="entry name" value="P-loop containing nucleotide triphosphate hydrolases"/>
    <property type="match status" value="1"/>
</dbReference>
<dbReference type="HOGENOM" id="CLU_1114096_0_0_9"/>
<proteinExistence type="predicted"/>
<keyword evidence="2" id="KW-0808">Transferase</keyword>
<sequence length="253" mass="29838">MPVKLLVIGVPESGLGEMNYLLAQLLPLRKGEWVNQWEGDVQEELLKLKSGEIRSGHLYHSETIKRFLDAQRVRRIFMVRDPRDMILSMLLSILRNPEHPHQSYFRQHFKSMDERLLRMINGFMESRAVSKQYGEVQIGYGDINEHYNRYLRWMDDPGTLTIRYEQAAGDPKLLHGELARVVDYVWPDLQEGGRKFTKEQYLQRISRLKLVKPKHHLPPGRWKKAYTPETIAAFKKVAGELLIYLGYEQDFDW</sequence>
<evidence type="ECO:0000313" key="3">
    <source>
        <dbReference type="Proteomes" id="UP000029278"/>
    </source>
</evidence>
<dbReference type="InterPro" id="IPR000863">
    <property type="entry name" value="Sulfotransferase_dom"/>
</dbReference>
<accession>A0A090ZJ59</accession>
<dbReference type="InterPro" id="IPR027417">
    <property type="entry name" value="P-loop_NTPase"/>
</dbReference>
<reference evidence="2 3" key="1">
    <citation type="submission" date="2014-04" db="EMBL/GenBank/DDBJ databases">
        <authorList>
            <person name="Bishop-Lilly K.A."/>
            <person name="Broomall S.M."/>
            <person name="Chain P.S."/>
            <person name="Chertkov O."/>
            <person name="Coyne S.R."/>
            <person name="Daligault H.E."/>
            <person name="Davenport K.W."/>
            <person name="Erkkila T."/>
            <person name="Frey K.G."/>
            <person name="Gibbons H.S."/>
            <person name="Gu W."/>
            <person name="Jaissle J."/>
            <person name="Johnson S.L."/>
            <person name="Koroleva G.I."/>
            <person name="Ladner J.T."/>
            <person name="Lo C.-C."/>
            <person name="Minogue T.D."/>
            <person name="Munk C."/>
            <person name="Palacios G.F."/>
            <person name="Redden C.L."/>
            <person name="Rosenzweig C.N."/>
            <person name="Scholz M.B."/>
            <person name="Teshima H."/>
            <person name="Xu Y."/>
        </authorList>
    </citation>
    <scope>NUCLEOTIDE SEQUENCE [LARGE SCALE GENOMIC DNA]</scope>
    <source>
        <strain evidence="2 3">8244</strain>
    </source>
</reference>
<dbReference type="SUPFAM" id="SSF52540">
    <property type="entry name" value="P-loop containing nucleoside triphosphate hydrolases"/>
    <property type="match status" value="1"/>
</dbReference>
<keyword evidence="3" id="KW-1185">Reference proteome</keyword>
<dbReference type="PATRIC" id="fig|44252.3.peg.1520"/>
<comment type="caution">
    <text evidence="2">The sequence shown here is derived from an EMBL/GenBank/DDBJ whole genome shotgun (WGS) entry which is preliminary data.</text>
</comment>
<name>A0A090ZJ59_PAEMA</name>
<dbReference type="STRING" id="44252.DJ90_1059"/>
<dbReference type="Pfam" id="PF00685">
    <property type="entry name" value="Sulfotransfer_1"/>
    <property type="match status" value="1"/>
</dbReference>